<protein>
    <submittedName>
        <fullName evidence="1">Uncharacterized protein</fullName>
    </submittedName>
</protein>
<evidence type="ECO:0000313" key="2">
    <source>
        <dbReference type="Proteomes" id="UP001140096"/>
    </source>
</evidence>
<keyword evidence="2" id="KW-1185">Reference proteome</keyword>
<proteinExistence type="predicted"/>
<comment type="caution">
    <text evidence="1">The sequence shown here is derived from an EMBL/GenBank/DDBJ whole genome shotgun (WGS) entry which is preliminary data.</text>
</comment>
<organism evidence="1 2">
    <name type="scientific">Coemansia furcata</name>
    <dbReference type="NCBI Taxonomy" id="417177"/>
    <lineage>
        <taxon>Eukaryota</taxon>
        <taxon>Fungi</taxon>
        <taxon>Fungi incertae sedis</taxon>
        <taxon>Zoopagomycota</taxon>
        <taxon>Kickxellomycotina</taxon>
        <taxon>Kickxellomycetes</taxon>
        <taxon>Kickxellales</taxon>
        <taxon>Kickxellaceae</taxon>
        <taxon>Coemansia</taxon>
    </lineage>
</organism>
<accession>A0ACC1LS32</accession>
<dbReference type="EMBL" id="JANBUP010000033">
    <property type="protein sequence ID" value="KAJ2813649.1"/>
    <property type="molecule type" value="Genomic_DNA"/>
</dbReference>
<dbReference type="Proteomes" id="UP001140096">
    <property type="component" value="Unassembled WGS sequence"/>
</dbReference>
<evidence type="ECO:0000313" key="1">
    <source>
        <dbReference type="EMBL" id="KAJ2813649.1"/>
    </source>
</evidence>
<name>A0ACC1LS32_9FUNG</name>
<sequence>MWPEKIKHSLGDHAYALYPLFTIVSVVIISCRVTALSRSHFWHQIPSPWSTVVSFGDSFSDSGNAAHITDSKYPSEPWYWHHRFTNGPNWIDNLILDLGGLNKIKMRNFAHGGASSDNAFLQGSILGHQIPGAHQQVRGFMLKSRQTGYPASDSTLYTMWTGANDCLVLGGLDSFKPSRNFTIDDVHESVFQNILQLERESHNKVSHMLILTPPPVEDMPMVKNEKSSSVRPAIQRAAEEMTRGLPYGLLQRLTTVGRATMSSSIQNGPAHPPLQLPNHRKRTASPITYYISVDLPTTYDHTVPREHNGTKSTWPSRHPRIMRRSETSNGANHDHPLPELARGNNAANGAKAAPAAPGRNKLQIMVYDAYHFIKHAEQNPACFGLDPAMVNKTCGEKHDCYDRVWMDDTNINTSIHYWMARDINVRLHMWHLHTTGTDLQKAFKNSTRAHELELEMLGYICPMRPAPTSF</sequence>
<gene>
    <name evidence="1" type="ORF">H4S07_000519</name>
</gene>
<reference evidence="1" key="1">
    <citation type="submission" date="2022-07" db="EMBL/GenBank/DDBJ databases">
        <title>Phylogenomic reconstructions and comparative analyses of Kickxellomycotina fungi.</title>
        <authorList>
            <person name="Reynolds N.K."/>
            <person name="Stajich J.E."/>
            <person name="Barry K."/>
            <person name="Grigoriev I.V."/>
            <person name="Crous P."/>
            <person name="Smith M.E."/>
        </authorList>
    </citation>
    <scope>NUCLEOTIDE SEQUENCE</scope>
    <source>
        <strain evidence="1">CBS 102833</strain>
    </source>
</reference>